<gene>
    <name evidence="1" type="ORF">MRB53_011508</name>
</gene>
<organism evidence="1 2">
    <name type="scientific">Persea americana</name>
    <name type="common">Avocado</name>
    <dbReference type="NCBI Taxonomy" id="3435"/>
    <lineage>
        <taxon>Eukaryota</taxon>
        <taxon>Viridiplantae</taxon>
        <taxon>Streptophyta</taxon>
        <taxon>Embryophyta</taxon>
        <taxon>Tracheophyta</taxon>
        <taxon>Spermatophyta</taxon>
        <taxon>Magnoliopsida</taxon>
        <taxon>Magnoliidae</taxon>
        <taxon>Laurales</taxon>
        <taxon>Lauraceae</taxon>
        <taxon>Persea</taxon>
    </lineage>
</organism>
<accession>A0ACC2LUS0</accession>
<keyword evidence="2" id="KW-1185">Reference proteome</keyword>
<name>A0ACC2LUS0_PERAE</name>
<protein>
    <submittedName>
        <fullName evidence="1">Uncharacterized protein</fullName>
    </submittedName>
</protein>
<dbReference type="Proteomes" id="UP001234297">
    <property type="component" value="Chromosome 3"/>
</dbReference>
<reference evidence="1 2" key="1">
    <citation type="journal article" date="2022" name="Hortic Res">
        <title>A haplotype resolved chromosomal level avocado genome allows analysis of novel avocado genes.</title>
        <authorList>
            <person name="Nath O."/>
            <person name="Fletcher S.J."/>
            <person name="Hayward A."/>
            <person name="Shaw L.M."/>
            <person name="Masouleh A.K."/>
            <person name="Furtado A."/>
            <person name="Henry R.J."/>
            <person name="Mitter N."/>
        </authorList>
    </citation>
    <scope>NUCLEOTIDE SEQUENCE [LARGE SCALE GENOMIC DNA]</scope>
    <source>
        <strain evidence="2">cv. Hass</strain>
    </source>
</reference>
<proteinExistence type="predicted"/>
<comment type="caution">
    <text evidence="1">The sequence shown here is derived from an EMBL/GenBank/DDBJ whole genome shotgun (WGS) entry which is preliminary data.</text>
</comment>
<evidence type="ECO:0000313" key="1">
    <source>
        <dbReference type="EMBL" id="KAJ8637241.1"/>
    </source>
</evidence>
<evidence type="ECO:0000313" key="2">
    <source>
        <dbReference type="Proteomes" id="UP001234297"/>
    </source>
</evidence>
<dbReference type="EMBL" id="CM056811">
    <property type="protein sequence ID" value="KAJ8637241.1"/>
    <property type="molecule type" value="Genomic_DNA"/>
</dbReference>
<sequence>MFSLTKGLRLDEDNDNDDEDEFHQSSPYPNYQEVLHEKKEMGERRGRRWSLQGMTALVTGGTKGIGRAVVEDFVGFGATVHTCARNGTELSQRLQEWRDLGYNVTGSVCDVSVRAAREKLMEEVASLFHGKLNILISTIGTDINKPTVDLTAEDYSIVMGTNFESTFHLTQLAHPLLKASGEGSIVFLSSIGSLVAICAGSASSASKGAMSQFAKNLACEWAKDNIRTNCVAPWVIKTEMPAVKKNLETVYLVEGALARTPLGRFGEPEEVSSMITFLCLPAASYITGQVIDTHLLRLFLCQSKYYSPIKLLPIQFRKSGGPRIQAAGQAKSKRSVDNKKDLVRSRFLPSQSALPTSPTKAPTY</sequence>